<organism evidence="2 3">
    <name type="scientific">Megaselia scalaris</name>
    <name type="common">Humpbacked fly</name>
    <name type="synonym">Phora scalaris</name>
    <dbReference type="NCBI Taxonomy" id="36166"/>
    <lineage>
        <taxon>Eukaryota</taxon>
        <taxon>Metazoa</taxon>
        <taxon>Ecdysozoa</taxon>
        <taxon>Arthropoda</taxon>
        <taxon>Hexapoda</taxon>
        <taxon>Insecta</taxon>
        <taxon>Pterygota</taxon>
        <taxon>Neoptera</taxon>
        <taxon>Endopterygota</taxon>
        <taxon>Diptera</taxon>
        <taxon>Brachycera</taxon>
        <taxon>Muscomorpha</taxon>
        <taxon>Platypezoidea</taxon>
        <taxon>Phoridae</taxon>
        <taxon>Megaseliini</taxon>
        <taxon>Megaselia</taxon>
    </lineage>
</organism>
<dbReference type="EnsemblMetazoa" id="MESCA002521-RA">
    <property type="protein sequence ID" value="MESCA002521-PA"/>
    <property type="gene ID" value="MESCA002521"/>
</dbReference>
<keyword evidence="3" id="KW-1185">Reference proteome</keyword>
<dbReference type="STRING" id="36166.T1GGK0"/>
<sequence length="277" mass="32397">MDRDTKELEIPNWRVTARDPPILATNWIKPQLFENEIRKVFGSDFRIVEFNIEPGTSAGENYAYKVQRIKIKVSKKEKGVEIAFGPRFVELPNLEIEHVLLEDLKTQGFKNTDRLKGFDMDHIENVLNLMAKFHSASAVVFETKGPFSEELSKGAFNSATKNAYTYLFEWYEKNLEPCMRSFYKNGSYFADRFLNNIPNFMDELMSIGQNESFKVLNHGDCWGNNIMFNYDSQGKVRETKFIDFQVPKYCSPVYDLYYFLISSASLELKFKHFNFFV</sequence>
<reference evidence="3" key="1">
    <citation type="submission" date="2013-02" db="EMBL/GenBank/DDBJ databases">
        <authorList>
            <person name="Hughes D."/>
        </authorList>
    </citation>
    <scope>NUCLEOTIDE SEQUENCE</scope>
    <source>
        <strain>Durham</strain>
        <strain evidence="3">NC isolate 2 -- Noor lab</strain>
    </source>
</reference>
<evidence type="ECO:0000313" key="3">
    <source>
        <dbReference type="Proteomes" id="UP000015102"/>
    </source>
</evidence>
<dbReference type="InterPro" id="IPR011009">
    <property type="entry name" value="Kinase-like_dom_sf"/>
</dbReference>
<dbReference type="Gene3D" id="3.90.1200.10">
    <property type="match status" value="1"/>
</dbReference>
<dbReference type="Pfam" id="PF02958">
    <property type="entry name" value="EcKL"/>
    <property type="match status" value="1"/>
</dbReference>
<feature type="domain" description="CHK kinase-like" evidence="1">
    <location>
        <begin position="99"/>
        <end position="277"/>
    </location>
</feature>
<accession>T1GGK0</accession>
<dbReference type="HOGENOM" id="CLU_010718_0_2_1"/>
<dbReference type="OMA" id="WAFICSA"/>
<dbReference type="PANTHER" id="PTHR11012:SF6">
    <property type="entry name" value="CHK DOMAIN OV1-RELATED"/>
    <property type="match status" value="1"/>
</dbReference>
<evidence type="ECO:0000259" key="1">
    <source>
        <dbReference type="SMART" id="SM00587"/>
    </source>
</evidence>
<dbReference type="SUPFAM" id="SSF56112">
    <property type="entry name" value="Protein kinase-like (PK-like)"/>
    <property type="match status" value="1"/>
</dbReference>
<dbReference type="PANTHER" id="PTHR11012">
    <property type="entry name" value="PROTEIN KINASE-LIKE DOMAIN-CONTAINING"/>
    <property type="match status" value="1"/>
</dbReference>
<proteinExistence type="predicted"/>
<dbReference type="InterPro" id="IPR004119">
    <property type="entry name" value="EcKL"/>
</dbReference>
<reference evidence="2" key="2">
    <citation type="submission" date="2015-06" db="UniProtKB">
        <authorList>
            <consortium name="EnsemblMetazoa"/>
        </authorList>
    </citation>
    <scope>IDENTIFICATION</scope>
</reference>
<dbReference type="SMART" id="SM00587">
    <property type="entry name" value="CHK"/>
    <property type="match status" value="1"/>
</dbReference>
<protein>
    <recommendedName>
        <fullName evidence="1">CHK kinase-like domain-containing protein</fullName>
    </recommendedName>
</protein>
<evidence type="ECO:0000313" key="2">
    <source>
        <dbReference type="EnsemblMetazoa" id="MESCA002521-PA"/>
    </source>
</evidence>
<name>T1GGK0_MEGSC</name>
<dbReference type="InterPro" id="IPR015897">
    <property type="entry name" value="CHK_kinase-like"/>
</dbReference>
<dbReference type="EMBL" id="CAQQ02095591">
    <property type="status" value="NOT_ANNOTATED_CDS"/>
    <property type="molecule type" value="Genomic_DNA"/>
</dbReference>
<dbReference type="Proteomes" id="UP000015102">
    <property type="component" value="Unassembled WGS sequence"/>
</dbReference>
<dbReference type="AlphaFoldDB" id="T1GGK0"/>